<dbReference type="InParanoid" id="A0A0H2S025"/>
<reference evidence="8 9" key="1">
    <citation type="submission" date="2015-04" db="EMBL/GenBank/DDBJ databases">
        <title>Complete genome sequence of Schizopora paradoxa KUC8140, a cosmopolitan wood degrader in East Asia.</title>
        <authorList>
            <consortium name="DOE Joint Genome Institute"/>
            <person name="Min B."/>
            <person name="Park H."/>
            <person name="Jang Y."/>
            <person name="Kim J.-J."/>
            <person name="Kim K.H."/>
            <person name="Pangilinan J."/>
            <person name="Lipzen A."/>
            <person name="Riley R."/>
            <person name="Grigoriev I.V."/>
            <person name="Spatafora J.W."/>
            <person name="Choi I.-G."/>
        </authorList>
    </citation>
    <scope>NUCLEOTIDE SEQUENCE [LARGE SCALE GENOMIC DNA]</scope>
    <source>
        <strain evidence="8 9">KUC8140</strain>
    </source>
</reference>
<feature type="compositionally biased region" description="Polar residues" evidence="7">
    <location>
        <begin position="733"/>
        <end position="745"/>
    </location>
</feature>
<dbReference type="Pfam" id="PF03343">
    <property type="entry name" value="SART-1"/>
    <property type="match status" value="1"/>
</dbReference>
<keyword evidence="5" id="KW-0539">Nucleus</keyword>
<feature type="compositionally biased region" description="Basic and acidic residues" evidence="7">
    <location>
        <begin position="405"/>
        <end position="429"/>
    </location>
</feature>
<feature type="compositionally biased region" description="Polar residues" evidence="7">
    <location>
        <begin position="242"/>
        <end position="251"/>
    </location>
</feature>
<evidence type="ECO:0000256" key="1">
    <source>
        <dbReference type="ARBA" id="ARBA00004123"/>
    </source>
</evidence>
<feature type="compositionally biased region" description="Low complexity" evidence="7">
    <location>
        <begin position="746"/>
        <end position="757"/>
    </location>
</feature>
<comment type="similarity">
    <text evidence="2">Belongs to the SNU66/SART1 family.</text>
</comment>
<dbReference type="GO" id="GO:0046540">
    <property type="term" value="C:U4/U6 x U5 tri-snRNP complex"/>
    <property type="evidence" value="ECO:0007669"/>
    <property type="project" value="InterPro"/>
</dbReference>
<feature type="compositionally biased region" description="Basic and acidic residues" evidence="7">
    <location>
        <begin position="347"/>
        <end position="362"/>
    </location>
</feature>
<dbReference type="InterPro" id="IPR005011">
    <property type="entry name" value="SNU66/SART1"/>
</dbReference>
<dbReference type="OrthoDB" id="5583at2759"/>
<dbReference type="PANTHER" id="PTHR14152:SF5">
    <property type="entry name" value="U4_U6.U5 TRI-SNRNP-ASSOCIATED PROTEIN 1"/>
    <property type="match status" value="1"/>
</dbReference>
<evidence type="ECO:0000256" key="6">
    <source>
        <dbReference type="SAM" id="Coils"/>
    </source>
</evidence>
<accession>A0A0H2S025</accession>
<feature type="coiled-coil region" evidence="6">
    <location>
        <begin position="94"/>
        <end position="122"/>
    </location>
</feature>
<protein>
    <submittedName>
        <fullName evidence="8">SART-1 protein</fullName>
    </submittedName>
</protein>
<dbReference type="FunCoup" id="A0A0H2S025">
    <property type="interactions" value="741"/>
</dbReference>
<feature type="region of interest" description="Disordered" evidence="7">
    <location>
        <begin position="269"/>
        <end position="309"/>
    </location>
</feature>
<name>A0A0H2S025_9AGAM</name>
<evidence type="ECO:0000256" key="3">
    <source>
        <dbReference type="ARBA" id="ARBA00022664"/>
    </source>
</evidence>
<feature type="region of interest" description="Disordered" evidence="7">
    <location>
        <begin position="543"/>
        <end position="566"/>
    </location>
</feature>
<feature type="coiled-coil region" evidence="6">
    <location>
        <begin position="446"/>
        <end position="473"/>
    </location>
</feature>
<feature type="region of interest" description="Disordered" evidence="7">
    <location>
        <begin position="667"/>
        <end position="785"/>
    </location>
</feature>
<feature type="compositionally biased region" description="Low complexity" evidence="7">
    <location>
        <begin position="709"/>
        <end position="723"/>
    </location>
</feature>
<evidence type="ECO:0000256" key="5">
    <source>
        <dbReference type="ARBA" id="ARBA00023242"/>
    </source>
</evidence>
<evidence type="ECO:0000256" key="7">
    <source>
        <dbReference type="SAM" id="MobiDB-lite"/>
    </source>
</evidence>
<dbReference type="STRING" id="27342.A0A0H2S025"/>
<feature type="compositionally biased region" description="Basic residues" evidence="7">
    <location>
        <begin position="276"/>
        <end position="287"/>
    </location>
</feature>
<keyword evidence="4" id="KW-0508">mRNA splicing</keyword>
<gene>
    <name evidence="8" type="ORF">SCHPADRAFT_821805</name>
</gene>
<organism evidence="8 9">
    <name type="scientific">Schizopora paradoxa</name>
    <dbReference type="NCBI Taxonomy" id="27342"/>
    <lineage>
        <taxon>Eukaryota</taxon>
        <taxon>Fungi</taxon>
        <taxon>Dikarya</taxon>
        <taxon>Basidiomycota</taxon>
        <taxon>Agaricomycotina</taxon>
        <taxon>Agaricomycetes</taxon>
        <taxon>Hymenochaetales</taxon>
        <taxon>Schizoporaceae</taxon>
        <taxon>Schizopora</taxon>
    </lineage>
</organism>
<dbReference type="Pfam" id="PF19252">
    <property type="entry name" value="HIND"/>
    <property type="match status" value="1"/>
</dbReference>
<dbReference type="GO" id="GO:0000481">
    <property type="term" value="P:maturation of 5S rRNA"/>
    <property type="evidence" value="ECO:0007669"/>
    <property type="project" value="TreeGrafter"/>
</dbReference>
<keyword evidence="3" id="KW-0507">mRNA processing</keyword>
<keyword evidence="9" id="KW-1185">Reference proteome</keyword>
<evidence type="ECO:0000256" key="2">
    <source>
        <dbReference type="ARBA" id="ARBA00006076"/>
    </source>
</evidence>
<feature type="region of interest" description="Disordered" evidence="7">
    <location>
        <begin position="338"/>
        <end position="431"/>
    </location>
</feature>
<evidence type="ECO:0000256" key="4">
    <source>
        <dbReference type="ARBA" id="ARBA00023187"/>
    </source>
</evidence>
<dbReference type="AlphaFoldDB" id="A0A0H2S025"/>
<dbReference type="PANTHER" id="PTHR14152">
    <property type="entry name" value="SQUAMOUS CELL CARCINOMA ANTIGEN RECOGNISED BY CYTOTOXIC T LYMPHOCYTES"/>
    <property type="match status" value="1"/>
</dbReference>
<keyword evidence="6" id="KW-0175">Coiled coil</keyword>
<feature type="region of interest" description="Disordered" evidence="7">
    <location>
        <begin position="230"/>
        <end position="251"/>
    </location>
</feature>
<dbReference type="EMBL" id="KQ085907">
    <property type="protein sequence ID" value="KLO17222.1"/>
    <property type="molecule type" value="Genomic_DNA"/>
</dbReference>
<feature type="region of interest" description="Disordered" evidence="7">
    <location>
        <begin position="17"/>
        <end position="39"/>
    </location>
</feature>
<dbReference type="Proteomes" id="UP000053477">
    <property type="component" value="Unassembled WGS sequence"/>
</dbReference>
<dbReference type="GO" id="GO:0045292">
    <property type="term" value="P:mRNA cis splicing, via spliceosome"/>
    <property type="evidence" value="ECO:0007669"/>
    <property type="project" value="TreeGrafter"/>
</dbReference>
<dbReference type="InterPro" id="IPR045347">
    <property type="entry name" value="HIND"/>
</dbReference>
<sequence length="785" mass="88276">MDESLSIEETNKIRVKLGLPPISEEGGPPAADDKDAQAEDNYAKWRENEAKEKERKRIEERIAKVKNRRELNASLKGATLGDVDADVDDTLKWIKKSKKREKELAKKRQQELEEMDKQLELADYSEKDLEGLKVAHDFEELGEGDEKILTLKDSRILDNEEDELQNVEMAEVDRARKNTELKTKKRVYTGYDDDEFKDGQAGMRRSILSKYDEDLEGSGEVGFRLGASSSKAALKAKKEQDPSSSSVTVNKQLLTLDYEKNLEISDYLQEGDVGFKKPKTKKKRPSRRVAEDSGIEAPSNGDTQMDVDQKPTTTRIRNADDNFVDDDELQASLARARRAKTMKRKVMTQEEIARKLAEERARSQAPEDSNDMKTEENEDDDDGKGLTFDDTSEFVRAIQNQPIVIKKEPKEEPRDQPLRSPTPREREDVPMGEADEAVEELEAGEVADEEEDYEEMMHAIQEAMNTAEAQEGKVKKENGDAAVGTAAEQTFVSGMAATLNILRQQGVIAQPTTDQKERERLQKEQNLWLAEFRTKNALRELERLKSRGEKKDQAQREYDNRVREQQEARQGLELFKDYKPDVNIVYHDEFGRELTPKEAWKALSHRFHGKGSGRMKTEKRLKKIAEEKKKESMASGETPLSMNRAFQIRQEKTGQAHFVLSVGNRGSVPQAAEFLDPPTLSKGKTEKTKKKKEANKEKTGGVDFTGVTPSIPLSSSVSPGPGSQRDSPAPSMMKSSFSQVVDNNNVSSGTGTPVSGSDRVKVAFGFGTKRKAAGESEGTPPPKRR</sequence>
<evidence type="ECO:0000313" key="9">
    <source>
        <dbReference type="Proteomes" id="UP000053477"/>
    </source>
</evidence>
<evidence type="ECO:0000313" key="8">
    <source>
        <dbReference type="EMBL" id="KLO17222.1"/>
    </source>
</evidence>
<comment type="subcellular location">
    <subcellularLocation>
        <location evidence="1">Nucleus</location>
    </subcellularLocation>
</comment>
<proteinExistence type="inferred from homology"/>